<dbReference type="EMBL" id="KQ418811">
    <property type="protein sequence ID" value="KOF85785.1"/>
    <property type="molecule type" value="Genomic_DNA"/>
</dbReference>
<name>A0A0L8HAJ1_OCTBM</name>
<dbReference type="AlphaFoldDB" id="A0A0L8HAJ1"/>
<gene>
    <name evidence="1" type="ORF">OCBIM_22019764mg</name>
</gene>
<evidence type="ECO:0000313" key="1">
    <source>
        <dbReference type="EMBL" id="KOF85785.1"/>
    </source>
</evidence>
<proteinExistence type="predicted"/>
<organism evidence="1">
    <name type="scientific">Octopus bimaculoides</name>
    <name type="common">California two-spotted octopus</name>
    <dbReference type="NCBI Taxonomy" id="37653"/>
    <lineage>
        <taxon>Eukaryota</taxon>
        <taxon>Metazoa</taxon>
        <taxon>Spiralia</taxon>
        <taxon>Lophotrochozoa</taxon>
        <taxon>Mollusca</taxon>
        <taxon>Cephalopoda</taxon>
        <taxon>Coleoidea</taxon>
        <taxon>Octopodiformes</taxon>
        <taxon>Octopoda</taxon>
        <taxon>Incirrata</taxon>
        <taxon>Octopodidae</taxon>
        <taxon>Octopus</taxon>
    </lineage>
</organism>
<protein>
    <submittedName>
        <fullName evidence="1">Uncharacterized protein</fullName>
    </submittedName>
</protein>
<accession>A0A0L8HAJ1</accession>
<reference evidence="1" key="1">
    <citation type="submission" date="2015-07" db="EMBL/GenBank/DDBJ databases">
        <title>MeaNS - Measles Nucleotide Surveillance Program.</title>
        <authorList>
            <person name="Tran T."/>
            <person name="Druce J."/>
        </authorList>
    </citation>
    <scope>NUCLEOTIDE SEQUENCE</scope>
    <source>
        <strain evidence="1">UCB-OBI-ISO-001</strain>
        <tissue evidence="1">Gonad</tissue>
    </source>
</reference>
<sequence length="100" mass="11774">MGTTRYTQNICTIFQVVRKAASQMFSIIKGNWRHPYQPGRTMLWKTIRKLIEDNNEAVDDDNGEEKKRGFDVERKCDIINEYKILQMMIMNAIIIIENCS</sequence>